<dbReference type="AlphaFoldDB" id="A0A3M0JM76"/>
<comment type="caution">
    <text evidence="2">The sequence shown here is derived from an EMBL/GenBank/DDBJ whole genome shotgun (WGS) entry which is preliminary data.</text>
</comment>
<accession>A0A3M0JM76</accession>
<organism evidence="2 3">
    <name type="scientific">Hirundo rustica rustica</name>
    <dbReference type="NCBI Taxonomy" id="333673"/>
    <lineage>
        <taxon>Eukaryota</taxon>
        <taxon>Metazoa</taxon>
        <taxon>Chordata</taxon>
        <taxon>Craniata</taxon>
        <taxon>Vertebrata</taxon>
        <taxon>Euteleostomi</taxon>
        <taxon>Archelosauria</taxon>
        <taxon>Archosauria</taxon>
        <taxon>Dinosauria</taxon>
        <taxon>Saurischia</taxon>
        <taxon>Theropoda</taxon>
        <taxon>Coelurosauria</taxon>
        <taxon>Aves</taxon>
        <taxon>Neognathae</taxon>
        <taxon>Neoaves</taxon>
        <taxon>Telluraves</taxon>
        <taxon>Australaves</taxon>
        <taxon>Passeriformes</taxon>
        <taxon>Sylvioidea</taxon>
        <taxon>Hirundinidae</taxon>
        <taxon>Hirundo</taxon>
    </lineage>
</organism>
<dbReference type="EMBL" id="QRBI01000134">
    <property type="protein sequence ID" value="RMC01969.1"/>
    <property type="molecule type" value="Genomic_DNA"/>
</dbReference>
<name>A0A3M0JM76_HIRRU</name>
<feature type="region of interest" description="Disordered" evidence="1">
    <location>
        <begin position="107"/>
        <end position="140"/>
    </location>
</feature>
<reference evidence="2 3" key="1">
    <citation type="submission" date="2018-07" db="EMBL/GenBank/DDBJ databases">
        <title>A high quality draft genome assembly of the barn swallow (H. rustica rustica).</title>
        <authorList>
            <person name="Formenti G."/>
            <person name="Chiara M."/>
            <person name="Poveda L."/>
            <person name="Francoijs K.-J."/>
            <person name="Bonisoli-Alquati A."/>
            <person name="Canova L."/>
            <person name="Gianfranceschi L."/>
            <person name="Horner D.S."/>
            <person name="Saino N."/>
        </authorList>
    </citation>
    <scope>NUCLEOTIDE SEQUENCE [LARGE SCALE GENOMIC DNA]</scope>
    <source>
        <strain evidence="2">Chelidonia</strain>
        <tissue evidence="2">Blood</tissue>
    </source>
</reference>
<evidence type="ECO:0000256" key="1">
    <source>
        <dbReference type="SAM" id="MobiDB-lite"/>
    </source>
</evidence>
<evidence type="ECO:0000313" key="2">
    <source>
        <dbReference type="EMBL" id="RMC01969.1"/>
    </source>
</evidence>
<protein>
    <submittedName>
        <fullName evidence="2">Uncharacterized protein</fullName>
    </submittedName>
</protein>
<keyword evidence="3" id="KW-1185">Reference proteome</keyword>
<dbReference type="Proteomes" id="UP000269221">
    <property type="component" value="Unassembled WGS sequence"/>
</dbReference>
<evidence type="ECO:0000313" key="3">
    <source>
        <dbReference type="Proteomes" id="UP000269221"/>
    </source>
</evidence>
<proteinExistence type="predicted"/>
<sequence length="140" mass="15536">MGKSTTAIKRESPSAHWLQVLCAFATLVLVPAQVVQYLLKTEIIRGLSDRRSVGGTEALDVISSLAWERYSSSNRVMLQVDTISSTAELHLGFTRVRQELCSLPLAPGSESTPLPDPAKIVQNPPRKMPTRTTDYQEKIW</sequence>
<gene>
    <name evidence="2" type="ORF">DUI87_21131</name>
</gene>